<dbReference type="SUPFAM" id="SSF54695">
    <property type="entry name" value="POZ domain"/>
    <property type="match status" value="1"/>
</dbReference>
<evidence type="ECO:0000256" key="8">
    <source>
        <dbReference type="ARBA" id="ARBA00022989"/>
    </source>
</evidence>
<dbReference type="SUPFAM" id="SSF81324">
    <property type="entry name" value="Voltage-gated potassium channels"/>
    <property type="match status" value="1"/>
</dbReference>
<feature type="domain" description="Ion transport" evidence="14">
    <location>
        <begin position="270"/>
        <end position="468"/>
    </location>
</feature>
<dbReference type="GO" id="GO:0001508">
    <property type="term" value="P:action potential"/>
    <property type="evidence" value="ECO:0007669"/>
    <property type="project" value="TreeGrafter"/>
</dbReference>
<keyword evidence="7" id="KW-0630">Potassium</keyword>
<organism evidence="16 17">
    <name type="scientific">Strongyloides stercoralis</name>
    <name type="common">Threadworm</name>
    <dbReference type="NCBI Taxonomy" id="6248"/>
    <lineage>
        <taxon>Eukaryota</taxon>
        <taxon>Metazoa</taxon>
        <taxon>Ecdysozoa</taxon>
        <taxon>Nematoda</taxon>
        <taxon>Chromadorea</taxon>
        <taxon>Rhabditida</taxon>
        <taxon>Tylenchina</taxon>
        <taxon>Panagrolaimomorpha</taxon>
        <taxon>Strongyloidoidea</taxon>
        <taxon>Strongyloididae</taxon>
        <taxon>Strongyloides</taxon>
    </lineage>
</organism>
<dbReference type="InterPro" id="IPR027359">
    <property type="entry name" value="Volt_channel_dom_sf"/>
</dbReference>
<feature type="transmembrane region" description="Helical" evidence="13">
    <location>
        <begin position="383"/>
        <end position="404"/>
    </location>
</feature>
<dbReference type="FunFam" id="1.10.287.70:FF:000028">
    <property type="entry name" value="potassium voltage-gated channel subfamily D member 3"/>
    <property type="match status" value="1"/>
</dbReference>
<keyword evidence="10 13" id="KW-0472">Membrane</keyword>
<evidence type="ECO:0000256" key="12">
    <source>
        <dbReference type="SAM" id="MobiDB-lite"/>
    </source>
</evidence>
<proteinExistence type="predicted"/>
<dbReference type="PRINTS" id="PR01494">
    <property type="entry name" value="KV9CHANNEL"/>
</dbReference>
<evidence type="ECO:0000313" key="17">
    <source>
        <dbReference type="WBParaSite" id="TCONS_00011046.p1"/>
    </source>
</evidence>
<evidence type="ECO:0000259" key="14">
    <source>
        <dbReference type="Pfam" id="PF00520"/>
    </source>
</evidence>
<keyword evidence="8 13" id="KW-1133">Transmembrane helix</keyword>
<feature type="transmembrane region" description="Helical" evidence="13">
    <location>
        <begin position="276"/>
        <end position="298"/>
    </location>
</feature>
<keyword evidence="2" id="KW-0813">Transport</keyword>
<dbReference type="Gene3D" id="3.30.710.10">
    <property type="entry name" value="Potassium Channel Kv1.1, Chain A"/>
    <property type="match status" value="1"/>
</dbReference>
<dbReference type="Gene3D" id="1.10.287.70">
    <property type="match status" value="1"/>
</dbReference>
<dbReference type="InterPro" id="IPR003968">
    <property type="entry name" value="K_chnl_volt-dep_Kv"/>
</dbReference>
<dbReference type="Proteomes" id="UP000035681">
    <property type="component" value="Unplaced"/>
</dbReference>
<dbReference type="Pfam" id="PF02214">
    <property type="entry name" value="BTB_2"/>
    <property type="match status" value="1"/>
</dbReference>
<protein>
    <submittedName>
        <fullName evidence="17">BTB domain-containing protein</fullName>
    </submittedName>
</protein>
<feature type="compositionally biased region" description="Low complexity" evidence="12">
    <location>
        <begin position="567"/>
        <end position="580"/>
    </location>
</feature>
<keyword evidence="6" id="KW-0851">Voltage-gated channel</keyword>
<dbReference type="CDD" id="cd18317">
    <property type="entry name" value="BTB_POZ_Kv"/>
    <property type="match status" value="1"/>
</dbReference>
<dbReference type="InterPro" id="IPR028325">
    <property type="entry name" value="VG_K_chnl"/>
</dbReference>
<keyword evidence="9" id="KW-0406">Ion transport</keyword>
<sequence>KIMITDHSVEEGYMKRSTSNDALKNNILNFKSSIESFDEIIPETTHLPSKYLKNALLKDVSEKELLQLNIGGMSYKLRVYSILLNGSKTLLGKFCTLSEEQKKEWCDLYFEESNEYFFERDPLSFGPIYEFYSTGVLHVPNHVCFDKFIQELEYWNISKTKLDQNCSPFYRFYESLQNRSRSLESQNFGESSIERYRYRLHLIFEGGVKSTFWVALIIGSMEEFQTIKTRKKTDIGEDDLQGQMVSSKGKHGIGYIVSSNTILVDDNDDMDMEEHWILFYIEKVCVIFFTFEYLLRLWVSPEKTKFIKKFINVIDLLTIIPFIFELLFFVIGIDGNNIRKITWAVLTVRLLKVMRVFRIVKLGRFSTGMAKFGKTLSDSKRQLEMIIIVILTSILFFSTLIYFLEKNVEETKFKSIPITFWWAIVTMTTGYGEMAPCTVMGKIVGAISIIFGIMIFSMPITILVIIMSAISSAPSTSLSPGKSITKHDKEKRKKKTDLFLGKTIQDLIDLINDNGLINECSIKLKKVDMKKIVTFEINAGKGKLLECVNNSCNCKNKSIRYVTSDGTSLLSSNSQSTLSSKNDTNSRNRLTNTSISDCRCGCASGKDVTSYTSTDTSNFNSDIFSATTETSEGSSPYNSTTNSYVCNNDKIL</sequence>
<comment type="subcellular location">
    <subcellularLocation>
        <location evidence="1">Membrane</location>
        <topology evidence="1">Multi-pass membrane protein</topology>
    </subcellularLocation>
</comment>
<dbReference type="InterPro" id="IPR003131">
    <property type="entry name" value="T1-type_BTB"/>
</dbReference>
<accession>A0AAF5DG24</accession>
<evidence type="ECO:0000256" key="5">
    <source>
        <dbReference type="ARBA" id="ARBA00022826"/>
    </source>
</evidence>
<keyword evidence="11" id="KW-0407">Ion channel</keyword>
<evidence type="ECO:0000256" key="2">
    <source>
        <dbReference type="ARBA" id="ARBA00022448"/>
    </source>
</evidence>
<evidence type="ECO:0000256" key="6">
    <source>
        <dbReference type="ARBA" id="ARBA00022882"/>
    </source>
</evidence>
<evidence type="ECO:0000256" key="1">
    <source>
        <dbReference type="ARBA" id="ARBA00004141"/>
    </source>
</evidence>
<name>A0AAF5DG24_STRER</name>
<keyword evidence="16" id="KW-1185">Reference proteome</keyword>
<feature type="domain" description="Potassium channel tetramerisation-type BTB" evidence="15">
    <location>
        <begin position="66"/>
        <end position="163"/>
    </location>
</feature>
<keyword evidence="4 13" id="KW-0812">Transmembrane</keyword>
<dbReference type="WBParaSite" id="TCONS_00011046.p1">
    <property type="protein sequence ID" value="TCONS_00011046.p1"/>
    <property type="gene ID" value="XLOC_005025"/>
</dbReference>
<evidence type="ECO:0000256" key="10">
    <source>
        <dbReference type="ARBA" id="ARBA00023136"/>
    </source>
</evidence>
<dbReference type="InterPro" id="IPR011333">
    <property type="entry name" value="SKP1/BTB/POZ_sf"/>
</dbReference>
<feature type="transmembrane region" description="Helical" evidence="13">
    <location>
        <begin position="444"/>
        <end position="470"/>
    </location>
</feature>
<keyword evidence="5" id="KW-0631">Potassium channel</keyword>
<dbReference type="InterPro" id="IPR005821">
    <property type="entry name" value="Ion_trans_dom"/>
</dbReference>
<evidence type="ECO:0000256" key="3">
    <source>
        <dbReference type="ARBA" id="ARBA00022538"/>
    </source>
</evidence>
<keyword evidence="3" id="KW-0633">Potassium transport</keyword>
<dbReference type="PRINTS" id="PR00169">
    <property type="entry name" value="KCHANNEL"/>
</dbReference>
<dbReference type="GO" id="GO:0005251">
    <property type="term" value="F:delayed rectifier potassium channel activity"/>
    <property type="evidence" value="ECO:0007669"/>
    <property type="project" value="TreeGrafter"/>
</dbReference>
<evidence type="ECO:0000259" key="15">
    <source>
        <dbReference type="Pfam" id="PF02214"/>
    </source>
</evidence>
<feature type="transmembrane region" description="Helical" evidence="13">
    <location>
        <begin position="310"/>
        <end position="331"/>
    </location>
</feature>
<dbReference type="PRINTS" id="PR01491">
    <property type="entry name" value="KVCHANNEL"/>
</dbReference>
<dbReference type="Gene3D" id="1.20.120.350">
    <property type="entry name" value="Voltage-gated potassium channels. Chain C"/>
    <property type="match status" value="1"/>
</dbReference>
<evidence type="ECO:0000313" key="16">
    <source>
        <dbReference type="Proteomes" id="UP000035681"/>
    </source>
</evidence>
<dbReference type="GO" id="GO:0008076">
    <property type="term" value="C:voltage-gated potassium channel complex"/>
    <property type="evidence" value="ECO:0007669"/>
    <property type="project" value="InterPro"/>
</dbReference>
<evidence type="ECO:0000256" key="13">
    <source>
        <dbReference type="SAM" id="Phobius"/>
    </source>
</evidence>
<reference evidence="17" key="1">
    <citation type="submission" date="2024-02" db="UniProtKB">
        <authorList>
            <consortium name="WormBaseParasite"/>
        </authorList>
    </citation>
    <scope>IDENTIFICATION</scope>
</reference>
<dbReference type="AlphaFoldDB" id="A0AAF5DG24"/>
<evidence type="ECO:0000256" key="7">
    <source>
        <dbReference type="ARBA" id="ARBA00022958"/>
    </source>
</evidence>
<dbReference type="Pfam" id="PF00520">
    <property type="entry name" value="Ion_trans"/>
    <property type="match status" value="1"/>
</dbReference>
<evidence type="ECO:0000256" key="4">
    <source>
        <dbReference type="ARBA" id="ARBA00022692"/>
    </source>
</evidence>
<dbReference type="PANTHER" id="PTHR11537:SF114">
    <property type="entry name" value="BTB DOMAIN-CONTAINING PROTEIN"/>
    <property type="match status" value="1"/>
</dbReference>
<dbReference type="InterPro" id="IPR003971">
    <property type="entry name" value="K_chnl_volt-dep_Kv5/Kv9"/>
</dbReference>
<dbReference type="PANTHER" id="PTHR11537">
    <property type="entry name" value="VOLTAGE-GATED POTASSIUM CHANNEL"/>
    <property type="match status" value="1"/>
</dbReference>
<evidence type="ECO:0000256" key="11">
    <source>
        <dbReference type="ARBA" id="ARBA00023303"/>
    </source>
</evidence>
<evidence type="ECO:0000256" key="9">
    <source>
        <dbReference type="ARBA" id="ARBA00023065"/>
    </source>
</evidence>
<feature type="region of interest" description="Disordered" evidence="12">
    <location>
        <begin position="567"/>
        <end position="588"/>
    </location>
</feature>
<dbReference type="GO" id="GO:0051260">
    <property type="term" value="P:protein homooligomerization"/>
    <property type="evidence" value="ECO:0007669"/>
    <property type="project" value="InterPro"/>
</dbReference>